<keyword evidence="2" id="KW-1185">Reference proteome</keyword>
<organism evidence="1 2">
    <name type="scientific">Paxillus rubicundulus Ve08.2h10</name>
    <dbReference type="NCBI Taxonomy" id="930991"/>
    <lineage>
        <taxon>Eukaryota</taxon>
        <taxon>Fungi</taxon>
        <taxon>Dikarya</taxon>
        <taxon>Basidiomycota</taxon>
        <taxon>Agaricomycotina</taxon>
        <taxon>Agaricomycetes</taxon>
        <taxon>Agaricomycetidae</taxon>
        <taxon>Boletales</taxon>
        <taxon>Paxilineae</taxon>
        <taxon>Paxillaceae</taxon>
        <taxon>Paxillus</taxon>
    </lineage>
</organism>
<sequence>MLRRAIQVDAPRSTWDRDRGNNINLLANYAVQMQSVTRRGQVLVMWFEVRRRDQNTARDFICLISALGELEEDAINIVSLVSRAQPALCHAHKVNVLNRAWSYRHYLTLGQIAASVKKNMNFVVRYYQPTGSPFVGRCQLKLFSAVWDYGWYHVIGDHAETLRVGVILEPNVTFKSNFTQLSPKLTVLDVSGI</sequence>
<reference evidence="1 2" key="1">
    <citation type="submission" date="2014-04" db="EMBL/GenBank/DDBJ databases">
        <authorList>
            <consortium name="DOE Joint Genome Institute"/>
            <person name="Kuo A."/>
            <person name="Kohler A."/>
            <person name="Jargeat P."/>
            <person name="Nagy L.G."/>
            <person name="Floudas D."/>
            <person name="Copeland A."/>
            <person name="Barry K.W."/>
            <person name="Cichocki N."/>
            <person name="Veneault-Fourrey C."/>
            <person name="LaButti K."/>
            <person name="Lindquist E.A."/>
            <person name="Lipzen A."/>
            <person name="Lundell T."/>
            <person name="Morin E."/>
            <person name="Murat C."/>
            <person name="Sun H."/>
            <person name="Tunlid A."/>
            <person name="Henrissat B."/>
            <person name="Grigoriev I.V."/>
            <person name="Hibbett D.S."/>
            <person name="Martin F."/>
            <person name="Nordberg H.P."/>
            <person name="Cantor M.N."/>
            <person name="Hua S.X."/>
        </authorList>
    </citation>
    <scope>NUCLEOTIDE SEQUENCE [LARGE SCALE GENOMIC DNA]</scope>
    <source>
        <strain evidence="1 2">Ve08.2h10</strain>
    </source>
</reference>
<dbReference type="HOGENOM" id="CLU_1409212_0_0_1"/>
<reference evidence="2" key="2">
    <citation type="submission" date="2015-01" db="EMBL/GenBank/DDBJ databases">
        <title>Evolutionary Origins and Diversification of the Mycorrhizal Mutualists.</title>
        <authorList>
            <consortium name="DOE Joint Genome Institute"/>
            <consortium name="Mycorrhizal Genomics Consortium"/>
            <person name="Kohler A."/>
            <person name="Kuo A."/>
            <person name="Nagy L.G."/>
            <person name="Floudas D."/>
            <person name="Copeland A."/>
            <person name="Barry K.W."/>
            <person name="Cichocki N."/>
            <person name="Veneault-Fourrey C."/>
            <person name="LaButti K."/>
            <person name="Lindquist E.A."/>
            <person name="Lipzen A."/>
            <person name="Lundell T."/>
            <person name="Morin E."/>
            <person name="Murat C."/>
            <person name="Riley R."/>
            <person name="Ohm R."/>
            <person name="Sun H."/>
            <person name="Tunlid A."/>
            <person name="Henrissat B."/>
            <person name="Grigoriev I.V."/>
            <person name="Hibbett D.S."/>
            <person name="Martin F."/>
        </authorList>
    </citation>
    <scope>NUCLEOTIDE SEQUENCE [LARGE SCALE GENOMIC DNA]</scope>
    <source>
        <strain evidence="2">Ve08.2h10</strain>
    </source>
</reference>
<evidence type="ECO:0000313" key="2">
    <source>
        <dbReference type="Proteomes" id="UP000054538"/>
    </source>
</evidence>
<gene>
    <name evidence="1" type="ORF">PAXRUDRAFT_792662</name>
</gene>
<dbReference type="InParanoid" id="A0A0D0E4A2"/>
<dbReference type="AlphaFoldDB" id="A0A0D0E4A2"/>
<dbReference type="EMBL" id="KN824867">
    <property type="protein sequence ID" value="KIK99186.1"/>
    <property type="molecule type" value="Genomic_DNA"/>
</dbReference>
<dbReference type="Proteomes" id="UP000054538">
    <property type="component" value="Unassembled WGS sequence"/>
</dbReference>
<name>A0A0D0E4A2_9AGAM</name>
<proteinExistence type="predicted"/>
<protein>
    <submittedName>
        <fullName evidence="1">Uncharacterized protein</fullName>
    </submittedName>
</protein>
<accession>A0A0D0E4A2</accession>
<evidence type="ECO:0000313" key="1">
    <source>
        <dbReference type="EMBL" id="KIK99186.1"/>
    </source>
</evidence>